<evidence type="ECO:0000256" key="6">
    <source>
        <dbReference type="ARBA" id="ARBA00022692"/>
    </source>
</evidence>
<protein>
    <submittedName>
        <fullName evidence="10">Cobalamin biosynthesis protein</fullName>
    </submittedName>
</protein>
<evidence type="ECO:0000313" key="11">
    <source>
        <dbReference type="Proteomes" id="UP000596252"/>
    </source>
</evidence>
<keyword evidence="7 9" id="KW-1133">Transmembrane helix</keyword>
<dbReference type="EMBL" id="CP069213">
    <property type="protein sequence ID" value="QRH02601.1"/>
    <property type="molecule type" value="Genomic_DNA"/>
</dbReference>
<proteinExistence type="inferred from homology"/>
<dbReference type="PANTHER" id="PTHR34308:SF1">
    <property type="entry name" value="COBALAMIN BIOSYNTHESIS PROTEIN CBIB"/>
    <property type="match status" value="1"/>
</dbReference>
<keyword evidence="11" id="KW-1185">Reference proteome</keyword>
<evidence type="ECO:0000256" key="7">
    <source>
        <dbReference type="ARBA" id="ARBA00022989"/>
    </source>
</evidence>
<dbReference type="Pfam" id="PF03186">
    <property type="entry name" value="CobD_Cbib"/>
    <property type="match status" value="1"/>
</dbReference>
<evidence type="ECO:0000256" key="1">
    <source>
        <dbReference type="ARBA" id="ARBA00004651"/>
    </source>
</evidence>
<feature type="transmembrane region" description="Helical" evidence="9">
    <location>
        <begin position="222"/>
        <end position="242"/>
    </location>
</feature>
<gene>
    <name evidence="10" type="ORF">JQC75_04040</name>
</gene>
<evidence type="ECO:0000256" key="4">
    <source>
        <dbReference type="ARBA" id="ARBA00022475"/>
    </source>
</evidence>
<feature type="transmembrane region" description="Helical" evidence="9">
    <location>
        <begin position="6"/>
        <end position="31"/>
    </location>
</feature>
<feature type="transmembrane region" description="Helical" evidence="9">
    <location>
        <begin position="165"/>
        <end position="189"/>
    </location>
</feature>
<feature type="transmembrane region" description="Helical" evidence="9">
    <location>
        <begin position="68"/>
        <end position="89"/>
    </location>
</feature>
<evidence type="ECO:0000256" key="2">
    <source>
        <dbReference type="ARBA" id="ARBA00004953"/>
    </source>
</evidence>
<keyword evidence="5" id="KW-0169">Cobalamin biosynthesis</keyword>
<evidence type="ECO:0000313" key="10">
    <source>
        <dbReference type="EMBL" id="QRH02601.1"/>
    </source>
</evidence>
<evidence type="ECO:0000256" key="3">
    <source>
        <dbReference type="ARBA" id="ARBA00006263"/>
    </source>
</evidence>
<dbReference type="Proteomes" id="UP000596252">
    <property type="component" value="Chromosome"/>
</dbReference>
<keyword evidence="4" id="KW-1003">Cell membrane</keyword>
<reference evidence="10 11" key="1">
    <citation type="journal article" date="2012" name="Antonie Van Leeuwenhoek">
        <title>Shewanella litorisediminis sp. nov., a gammaproteobacterium isolated from a tidal flat sediment.</title>
        <authorList>
            <person name="Lee M.H."/>
            <person name="Yoon J.H."/>
        </authorList>
    </citation>
    <scope>NUCLEOTIDE SEQUENCE [LARGE SCALE GENOMIC DNA]</scope>
    <source>
        <strain evidence="10 11">SMK1-12</strain>
    </source>
</reference>
<keyword evidence="8 9" id="KW-0472">Membrane</keyword>
<sequence length="329" mass="36282">MTESQFVSQLIALDGALFEGFLIILCALPLARLAPLPREMQPLVWFGVLARELARKVNHPSRGPRQQLIAGIMATVLLVLPFWLIVAFLLDLAAFPWFFEFLILYLCLSDASFAQVAEEVQRALSHGDKDRARKLLSQYLSRDTAELSEAGLAKATIEKLVTAPIYGTAGVVFFYALAGAPMVLLVRMLKQLELVWPPMSPDFRAFVAPVNQLVSALLYVPAWLWSLTLAIVGGPSGFKALLTPRRWQPLSNAMRAAFVAATVLHTELGGPHKYRGNRVAVDKIGKGSLPDAAKIGEAITLSNRACFTWLAFLLLLPLAWTLLRYSQTL</sequence>
<comment type="pathway">
    <text evidence="2">Cofactor biosynthesis; adenosylcobalamin biosynthesis.</text>
</comment>
<evidence type="ECO:0000256" key="9">
    <source>
        <dbReference type="SAM" id="Phobius"/>
    </source>
</evidence>
<name>A0ABX7G5K6_9GAMM</name>
<comment type="subcellular location">
    <subcellularLocation>
        <location evidence="1">Cell membrane</location>
        <topology evidence="1">Multi-pass membrane protein</topology>
    </subcellularLocation>
</comment>
<feature type="transmembrane region" description="Helical" evidence="9">
    <location>
        <begin position="305"/>
        <end position="323"/>
    </location>
</feature>
<feature type="transmembrane region" description="Helical" evidence="9">
    <location>
        <begin position="95"/>
        <end position="114"/>
    </location>
</feature>
<dbReference type="RefSeq" id="WP_203326198.1">
    <property type="nucleotide sequence ID" value="NZ_CP069213.1"/>
</dbReference>
<dbReference type="PANTHER" id="PTHR34308">
    <property type="entry name" value="COBALAMIN BIOSYNTHESIS PROTEIN CBIB"/>
    <property type="match status" value="1"/>
</dbReference>
<comment type="similarity">
    <text evidence="3">Belongs to the CobD/CbiB family.</text>
</comment>
<organism evidence="10 11">
    <name type="scientific">Shewanella litorisediminis</name>
    <dbReference type="NCBI Taxonomy" id="1173586"/>
    <lineage>
        <taxon>Bacteria</taxon>
        <taxon>Pseudomonadati</taxon>
        <taxon>Pseudomonadota</taxon>
        <taxon>Gammaproteobacteria</taxon>
        <taxon>Alteromonadales</taxon>
        <taxon>Shewanellaceae</taxon>
        <taxon>Shewanella</taxon>
    </lineage>
</organism>
<evidence type="ECO:0000256" key="8">
    <source>
        <dbReference type="ARBA" id="ARBA00023136"/>
    </source>
</evidence>
<dbReference type="InterPro" id="IPR004485">
    <property type="entry name" value="Cobalamin_biosynth_CobD/CbiB"/>
</dbReference>
<accession>A0ABX7G5K6</accession>
<keyword evidence="6 9" id="KW-0812">Transmembrane</keyword>
<evidence type="ECO:0000256" key="5">
    <source>
        <dbReference type="ARBA" id="ARBA00022573"/>
    </source>
</evidence>